<evidence type="ECO:0000259" key="1">
    <source>
        <dbReference type="PROSITE" id="PS50235"/>
    </source>
</evidence>
<proteinExistence type="predicted"/>
<dbReference type="Pfam" id="PF00443">
    <property type="entry name" value="UCH"/>
    <property type="match status" value="1"/>
</dbReference>
<dbReference type="InterPro" id="IPR001394">
    <property type="entry name" value="Peptidase_C19_UCH"/>
</dbReference>
<dbReference type="MEROPS" id="C19.013"/>
<feature type="domain" description="USP" evidence="1">
    <location>
        <begin position="159"/>
        <end position="340"/>
    </location>
</feature>
<dbReference type="Proteomes" id="UP000008983">
    <property type="component" value="Unassembled WGS sequence"/>
</dbReference>
<keyword evidence="3" id="KW-1185">Reference proteome</keyword>
<dbReference type="InParanoid" id="G0QNA5"/>
<dbReference type="STRING" id="857967.G0QNA5"/>
<dbReference type="RefSeq" id="XP_004037283.1">
    <property type="nucleotide sequence ID" value="XM_004037235.1"/>
</dbReference>
<dbReference type="PROSITE" id="PS50235">
    <property type="entry name" value="USP_3"/>
    <property type="match status" value="1"/>
</dbReference>
<dbReference type="Gene3D" id="3.90.70.10">
    <property type="entry name" value="Cysteine proteinases"/>
    <property type="match status" value="1"/>
</dbReference>
<name>G0QNA5_ICHMU</name>
<protein>
    <recommendedName>
        <fullName evidence="1">USP domain-containing protein</fullName>
    </recommendedName>
</protein>
<gene>
    <name evidence="2" type="ORF">IMG5_056760</name>
</gene>
<dbReference type="GO" id="GO:0004843">
    <property type="term" value="F:cysteine-type deubiquitinase activity"/>
    <property type="evidence" value="ECO:0007669"/>
    <property type="project" value="InterPro"/>
</dbReference>
<sequence>MLYNNQQQKEYMSNSIRIRNINNNQASGFESYNSQINSNYPANLQYNQYSLQCNNYQNTTSTTTNTNYLGNQYNNNNLNQIKNYQPLQLSQKYSNESTSLLKNSSKDNNTNNIFQKKKKKRAQQYSPLCVKKTVQNNSKEYNIKNSVNKNNQKVNILKVGLNNIGNTCYMNSALQCLFNCRQLVNYFNQNKHILETNSKNQGVSDEFAKLIQKMSQNNKTQPEKPYELKQKIEKISSQFKGSGQQDSQEFLRTLLEALNDDLNRVQVIHGFNIIKIEIIVQQQIYLQVNYLVQQLVRNVITHQQHLIILWIYLQVLQTVSVMDQIIDQNDQSNNFQRKNS</sequence>
<dbReference type="SUPFAM" id="SSF54001">
    <property type="entry name" value="Cysteine proteinases"/>
    <property type="match status" value="1"/>
</dbReference>
<dbReference type="InterPro" id="IPR038765">
    <property type="entry name" value="Papain-like_cys_pep_sf"/>
</dbReference>
<dbReference type="PROSITE" id="PS00972">
    <property type="entry name" value="USP_1"/>
    <property type="match status" value="1"/>
</dbReference>
<accession>G0QNA5</accession>
<dbReference type="PANTHER" id="PTHR21646">
    <property type="entry name" value="UBIQUITIN CARBOXYL-TERMINAL HYDROLASE"/>
    <property type="match status" value="1"/>
</dbReference>
<dbReference type="InterPro" id="IPR018200">
    <property type="entry name" value="USP_CS"/>
</dbReference>
<organism evidence="2 3">
    <name type="scientific">Ichthyophthirius multifiliis</name>
    <name type="common">White spot disease agent</name>
    <name type="synonym">Ich</name>
    <dbReference type="NCBI Taxonomy" id="5932"/>
    <lineage>
        <taxon>Eukaryota</taxon>
        <taxon>Sar</taxon>
        <taxon>Alveolata</taxon>
        <taxon>Ciliophora</taxon>
        <taxon>Intramacronucleata</taxon>
        <taxon>Oligohymenophorea</taxon>
        <taxon>Hymenostomatida</taxon>
        <taxon>Ophryoglenina</taxon>
        <taxon>Ichthyophthirius</taxon>
    </lineage>
</organism>
<evidence type="ECO:0000313" key="3">
    <source>
        <dbReference type="Proteomes" id="UP000008983"/>
    </source>
</evidence>
<evidence type="ECO:0000313" key="2">
    <source>
        <dbReference type="EMBL" id="EGR33297.1"/>
    </source>
</evidence>
<dbReference type="EMBL" id="GL983473">
    <property type="protein sequence ID" value="EGR33297.1"/>
    <property type="molecule type" value="Genomic_DNA"/>
</dbReference>
<dbReference type="GeneID" id="14909478"/>
<dbReference type="eggNOG" id="KOG1870">
    <property type="taxonomic scope" value="Eukaryota"/>
</dbReference>
<dbReference type="AlphaFoldDB" id="G0QNA5"/>
<dbReference type="PANTHER" id="PTHR21646:SF23">
    <property type="entry name" value="UBIQUITIN CARBOXYL-TERMINAL HYDROLASE USP2"/>
    <property type="match status" value="1"/>
</dbReference>
<dbReference type="GO" id="GO:0016579">
    <property type="term" value="P:protein deubiquitination"/>
    <property type="evidence" value="ECO:0007669"/>
    <property type="project" value="InterPro"/>
</dbReference>
<dbReference type="OrthoDB" id="292964at2759"/>
<dbReference type="InterPro" id="IPR028889">
    <property type="entry name" value="USP"/>
</dbReference>
<reference evidence="2 3" key="1">
    <citation type="submission" date="2011-07" db="EMBL/GenBank/DDBJ databases">
        <authorList>
            <person name="Coyne R."/>
            <person name="Brami D."/>
            <person name="Johnson J."/>
            <person name="Hostetler J."/>
            <person name="Hannick L."/>
            <person name="Clark T."/>
            <person name="Cassidy-Hanley D."/>
            <person name="Inman J."/>
        </authorList>
    </citation>
    <scope>NUCLEOTIDE SEQUENCE [LARGE SCALE GENOMIC DNA]</scope>
    <source>
        <strain evidence="2 3">G5</strain>
    </source>
</reference>
<dbReference type="InterPro" id="IPR050185">
    <property type="entry name" value="Ub_carboxyl-term_hydrolase"/>
</dbReference>